<keyword evidence="4 8" id="KW-0812">Transmembrane</keyword>
<evidence type="ECO:0000259" key="9">
    <source>
        <dbReference type="Pfam" id="PF03458"/>
    </source>
</evidence>
<keyword evidence="11" id="KW-1185">Reference proteome</keyword>
<evidence type="ECO:0000256" key="4">
    <source>
        <dbReference type="ARBA" id="ARBA00022692"/>
    </source>
</evidence>
<sequence>MAWTDLVPDLLGVFFFAVSGSLLAVRRHFDIVGSLMLGTCVGLGGGILRDVILAAGVPRAFDSPIYLVPPVVAAIVVYFFAHVVQRFHDVLITFDAAGMALFSVTGTLVSLAEGMNPVAAAILGLITAVGGGVIRDVVANDVPQVFRARGLYAIPALLGAGLTSLASWADWFNLGAGAAIAALVFGLRMVSLRYRWEAPPAGGHRHSARSHDDVAPHRPRRRRP</sequence>
<evidence type="ECO:0000256" key="7">
    <source>
        <dbReference type="SAM" id="MobiDB-lite"/>
    </source>
</evidence>
<evidence type="ECO:0000256" key="1">
    <source>
        <dbReference type="ARBA" id="ARBA00004651"/>
    </source>
</evidence>
<feature type="transmembrane region" description="Helical" evidence="8">
    <location>
        <begin position="32"/>
        <end position="52"/>
    </location>
</feature>
<keyword evidence="3" id="KW-1003">Cell membrane</keyword>
<comment type="similarity">
    <text evidence="2">Belongs to the UPF0126 family.</text>
</comment>
<dbReference type="EMBL" id="BNAS01000009">
    <property type="protein sequence ID" value="GHH79448.1"/>
    <property type="molecule type" value="Genomic_DNA"/>
</dbReference>
<reference evidence="10" key="2">
    <citation type="submission" date="2020-09" db="EMBL/GenBank/DDBJ databases">
        <authorList>
            <person name="Sun Q."/>
            <person name="Zhou Y."/>
        </authorList>
    </citation>
    <scope>NUCLEOTIDE SEQUENCE</scope>
    <source>
        <strain evidence="10">CGMCC 4.7398</strain>
    </source>
</reference>
<evidence type="ECO:0000256" key="8">
    <source>
        <dbReference type="SAM" id="Phobius"/>
    </source>
</evidence>
<feature type="domain" description="Glycine transporter" evidence="9">
    <location>
        <begin position="93"/>
        <end position="165"/>
    </location>
</feature>
<accession>A0A919G7F5</accession>
<evidence type="ECO:0000256" key="6">
    <source>
        <dbReference type="ARBA" id="ARBA00023136"/>
    </source>
</evidence>
<dbReference type="RefSeq" id="WP_189671558.1">
    <property type="nucleotide sequence ID" value="NZ_BNAS01000009.1"/>
</dbReference>
<organism evidence="10 11">
    <name type="scientific">Promicromonospora soli</name>
    <dbReference type="NCBI Taxonomy" id="2035533"/>
    <lineage>
        <taxon>Bacteria</taxon>
        <taxon>Bacillati</taxon>
        <taxon>Actinomycetota</taxon>
        <taxon>Actinomycetes</taxon>
        <taxon>Micrococcales</taxon>
        <taxon>Promicromonosporaceae</taxon>
        <taxon>Promicromonospora</taxon>
    </lineage>
</organism>
<name>A0A919G7F5_9MICO</name>
<feature type="transmembrane region" description="Helical" evidence="8">
    <location>
        <begin position="150"/>
        <end position="168"/>
    </location>
</feature>
<comment type="subcellular location">
    <subcellularLocation>
        <location evidence="1">Cell membrane</location>
        <topology evidence="1">Multi-pass membrane protein</topology>
    </subcellularLocation>
</comment>
<dbReference type="GO" id="GO:0005886">
    <property type="term" value="C:plasma membrane"/>
    <property type="evidence" value="ECO:0007669"/>
    <property type="project" value="UniProtKB-SubCell"/>
</dbReference>
<evidence type="ECO:0000313" key="11">
    <source>
        <dbReference type="Proteomes" id="UP000627369"/>
    </source>
</evidence>
<dbReference type="AlphaFoldDB" id="A0A919G7F5"/>
<comment type="caution">
    <text evidence="10">The sequence shown here is derived from an EMBL/GenBank/DDBJ whole genome shotgun (WGS) entry which is preliminary data.</text>
</comment>
<gene>
    <name evidence="10" type="ORF">GCM10017772_45230</name>
</gene>
<feature type="transmembrane region" description="Helical" evidence="8">
    <location>
        <begin position="91"/>
        <end position="112"/>
    </location>
</feature>
<dbReference type="Proteomes" id="UP000627369">
    <property type="component" value="Unassembled WGS sequence"/>
</dbReference>
<dbReference type="PANTHER" id="PTHR30506:SF3">
    <property type="entry name" value="UPF0126 INNER MEMBRANE PROTEIN YADS-RELATED"/>
    <property type="match status" value="1"/>
</dbReference>
<evidence type="ECO:0000256" key="3">
    <source>
        <dbReference type="ARBA" id="ARBA00022475"/>
    </source>
</evidence>
<feature type="transmembrane region" description="Helical" evidence="8">
    <location>
        <begin position="64"/>
        <end position="84"/>
    </location>
</feature>
<feature type="domain" description="Glycine transporter" evidence="9">
    <location>
        <begin position="7"/>
        <end position="81"/>
    </location>
</feature>
<evidence type="ECO:0000256" key="2">
    <source>
        <dbReference type="ARBA" id="ARBA00008193"/>
    </source>
</evidence>
<dbReference type="PANTHER" id="PTHR30506">
    <property type="entry name" value="INNER MEMBRANE PROTEIN"/>
    <property type="match status" value="1"/>
</dbReference>
<evidence type="ECO:0000313" key="10">
    <source>
        <dbReference type="EMBL" id="GHH79448.1"/>
    </source>
</evidence>
<proteinExistence type="inferred from homology"/>
<dbReference type="InterPro" id="IPR005115">
    <property type="entry name" value="Gly_transporter"/>
</dbReference>
<reference evidence="10" key="1">
    <citation type="journal article" date="2014" name="Int. J. Syst. Evol. Microbiol.">
        <title>Complete genome sequence of Corynebacterium casei LMG S-19264T (=DSM 44701T), isolated from a smear-ripened cheese.</title>
        <authorList>
            <consortium name="US DOE Joint Genome Institute (JGI-PGF)"/>
            <person name="Walter F."/>
            <person name="Albersmeier A."/>
            <person name="Kalinowski J."/>
            <person name="Ruckert C."/>
        </authorList>
    </citation>
    <scope>NUCLEOTIDE SEQUENCE</scope>
    <source>
        <strain evidence="10">CGMCC 4.7398</strain>
    </source>
</reference>
<feature type="transmembrane region" description="Helical" evidence="8">
    <location>
        <begin position="6"/>
        <end position="25"/>
    </location>
</feature>
<keyword evidence="5 8" id="KW-1133">Transmembrane helix</keyword>
<feature type="transmembrane region" description="Helical" evidence="8">
    <location>
        <begin position="174"/>
        <end position="190"/>
    </location>
</feature>
<feature type="transmembrane region" description="Helical" evidence="8">
    <location>
        <begin position="118"/>
        <end position="138"/>
    </location>
</feature>
<keyword evidence="6 8" id="KW-0472">Membrane</keyword>
<dbReference type="Pfam" id="PF03458">
    <property type="entry name" value="Gly_transporter"/>
    <property type="match status" value="2"/>
</dbReference>
<feature type="region of interest" description="Disordered" evidence="7">
    <location>
        <begin position="200"/>
        <end position="224"/>
    </location>
</feature>
<evidence type="ECO:0000256" key="5">
    <source>
        <dbReference type="ARBA" id="ARBA00022989"/>
    </source>
</evidence>
<protein>
    <submittedName>
        <fullName evidence="10">UPF0126 membrane protein</fullName>
    </submittedName>
</protein>